<keyword evidence="2" id="KW-1185">Reference proteome</keyword>
<dbReference type="Gene3D" id="3.40.50.1820">
    <property type="entry name" value="alpha/beta hydrolase"/>
    <property type="match status" value="1"/>
</dbReference>
<protein>
    <submittedName>
        <fullName evidence="3">Uncharacterized protein ZK1073.1-like</fullName>
    </submittedName>
</protein>
<comment type="similarity">
    <text evidence="1">Belongs to the NDRG family.</text>
</comment>
<dbReference type="GeneID" id="106464347"/>
<name>A0ABM1SVT9_LIMPO</name>
<evidence type="ECO:0000313" key="2">
    <source>
        <dbReference type="Proteomes" id="UP000694941"/>
    </source>
</evidence>
<dbReference type="RefSeq" id="XP_022247745.1">
    <property type="nucleotide sequence ID" value="XM_022392037.1"/>
</dbReference>
<proteinExistence type="inferred from homology"/>
<accession>A0ABM1SVT9</accession>
<evidence type="ECO:0000313" key="3">
    <source>
        <dbReference type="RefSeq" id="XP_022247745.1"/>
    </source>
</evidence>
<reference evidence="3" key="1">
    <citation type="submission" date="2025-08" db="UniProtKB">
        <authorList>
            <consortium name="RefSeq"/>
        </authorList>
    </citation>
    <scope>IDENTIFICATION</scope>
    <source>
        <tissue evidence="3">Muscle</tissue>
    </source>
</reference>
<dbReference type="PANTHER" id="PTHR11034">
    <property type="entry name" value="N-MYC DOWNSTREAM REGULATED"/>
    <property type="match status" value="1"/>
</dbReference>
<dbReference type="Pfam" id="PF03096">
    <property type="entry name" value="Ndr"/>
    <property type="match status" value="1"/>
</dbReference>
<organism evidence="2 3">
    <name type="scientific">Limulus polyphemus</name>
    <name type="common">Atlantic horseshoe crab</name>
    <dbReference type="NCBI Taxonomy" id="6850"/>
    <lineage>
        <taxon>Eukaryota</taxon>
        <taxon>Metazoa</taxon>
        <taxon>Ecdysozoa</taxon>
        <taxon>Arthropoda</taxon>
        <taxon>Chelicerata</taxon>
        <taxon>Merostomata</taxon>
        <taxon>Xiphosura</taxon>
        <taxon>Limulidae</taxon>
        <taxon>Limulus</taxon>
    </lineage>
</organism>
<evidence type="ECO:0000256" key="1">
    <source>
        <dbReference type="ARBA" id="ARBA00005598"/>
    </source>
</evidence>
<dbReference type="Proteomes" id="UP000694941">
    <property type="component" value="Unplaced"/>
</dbReference>
<dbReference type="InterPro" id="IPR004142">
    <property type="entry name" value="NDRG"/>
</dbReference>
<dbReference type="InterPro" id="IPR029058">
    <property type="entry name" value="AB_hydrolase_fold"/>
</dbReference>
<gene>
    <name evidence="3" type="primary">LOC106464347</name>
</gene>
<sequence>MKVDSLLVTGSKASHLHTVHTMHAAMDPRHTTLLKVDGVGDVLFEAPDILAHNLLLFSQGLGLLSTLPMSRQSSISS</sequence>